<dbReference type="Proteomes" id="UP000554482">
    <property type="component" value="Unassembled WGS sequence"/>
</dbReference>
<dbReference type="InterPro" id="IPR001245">
    <property type="entry name" value="Ser-Thr/Tyr_kinase_cat_dom"/>
</dbReference>
<dbReference type="InterPro" id="IPR045274">
    <property type="entry name" value="WAK-like"/>
</dbReference>
<dbReference type="PANTHER" id="PTHR27005">
    <property type="entry name" value="WALL-ASSOCIATED RECEPTOR KINASE-LIKE 21"/>
    <property type="match status" value="1"/>
</dbReference>
<evidence type="ECO:0000256" key="11">
    <source>
        <dbReference type="ARBA" id="ARBA00023157"/>
    </source>
</evidence>
<evidence type="ECO:0000256" key="7">
    <source>
        <dbReference type="ARBA" id="ARBA00022777"/>
    </source>
</evidence>
<evidence type="ECO:0000256" key="2">
    <source>
        <dbReference type="ARBA" id="ARBA00022527"/>
    </source>
</evidence>
<organism evidence="16 17">
    <name type="scientific">Thalictrum thalictroides</name>
    <name type="common">Rue-anemone</name>
    <name type="synonym">Anemone thalictroides</name>
    <dbReference type="NCBI Taxonomy" id="46969"/>
    <lineage>
        <taxon>Eukaryota</taxon>
        <taxon>Viridiplantae</taxon>
        <taxon>Streptophyta</taxon>
        <taxon>Embryophyta</taxon>
        <taxon>Tracheophyta</taxon>
        <taxon>Spermatophyta</taxon>
        <taxon>Magnoliopsida</taxon>
        <taxon>Ranunculales</taxon>
        <taxon>Ranunculaceae</taxon>
        <taxon>Thalictroideae</taxon>
        <taxon>Thalictrum</taxon>
    </lineage>
</organism>
<dbReference type="GO" id="GO:0005524">
    <property type="term" value="F:ATP binding"/>
    <property type="evidence" value="ECO:0007669"/>
    <property type="project" value="UniProtKB-UniRule"/>
</dbReference>
<keyword evidence="17" id="KW-1185">Reference proteome</keyword>
<evidence type="ECO:0000256" key="8">
    <source>
        <dbReference type="ARBA" id="ARBA00022840"/>
    </source>
</evidence>
<keyword evidence="16" id="KW-0675">Receptor</keyword>
<proteinExistence type="predicted"/>
<dbReference type="InterPro" id="IPR000719">
    <property type="entry name" value="Prot_kinase_dom"/>
</dbReference>
<accession>A0A7J6V5Q6</accession>
<evidence type="ECO:0000313" key="16">
    <source>
        <dbReference type="EMBL" id="KAF5179742.1"/>
    </source>
</evidence>
<reference evidence="16 17" key="1">
    <citation type="submission" date="2020-06" db="EMBL/GenBank/DDBJ databases">
        <title>Transcriptomic and genomic resources for Thalictrum thalictroides and T. hernandezii: Facilitating candidate gene discovery in an emerging model plant lineage.</title>
        <authorList>
            <person name="Arias T."/>
            <person name="Riano-Pachon D.M."/>
            <person name="Di Stilio V.S."/>
        </authorList>
    </citation>
    <scope>NUCLEOTIDE SEQUENCE [LARGE SCALE GENOMIC DNA]</scope>
    <source>
        <strain evidence="17">cv. WT478/WT964</strain>
        <tissue evidence="16">Leaves</tissue>
    </source>
</reference>
<keyword evidence="9 14" id="KW-1133">Transmembrane helix</keyword>
<keyword evidence="8 13" id="KW-0067">ATP-binding</keyword>
<dbReference type="InterPro" id="IPR011009">
    <property type="entry name" value="Kinase-like_dom_sf"/>
</dbReference>
<keyword evidence="4 14" id="KW-0812">Transmembrane</keyword>
<feature type="binding site" evidence="13">
    <location>
        <position position="432"/>
    </location>
    <ligand>
        <name>ATP</name>
        <dbReference type="ChEBI" id="CHEBI:30616"/>
    </ligand>
</feature>
<evidence type="ECO:0000256" key="4">
    <source>
        <dbReference type="ARBA" id="ARBA00022692"/>
    </source>
</evidence>
<name>A0A7J6V5Q6_THATH</name>
<dbReference type="CDD" id="cd14066">
    <property type="entry name" value="STKc_IRAK"/>
    <property type="match status" value="1"/>
</dbReference>
<dbReference type="CDD" id="cd00054">
    <property type="entry name" value="EGF_CA"/>
    <property type="match status" value="1"/>
</dbReference>
<dbReference type="InterPro" id="IPR017441">
    <property type="entry name" value="Protein_kinase_ATP_BS"/>
</dbReference>
<dbReference type="GO" id="GO:0005509">
    <property type="term" value="F:calcium ion binding"/>
    <property type="evidence" value="ECO:0007669"/>
    <property type="project" value="InterPro"/>
</dbReference>
<dbReference type="InterPro" id="IPR025287">
    <property type="entry name" value="WAK_GUB"/>
</dbReference>
<evidence type="ECO:0000256" key="14">
    <source>
        <dbReference type="SAM" id="Phobius"/>
    </source>
</evidence>
<keyword evidence="11" id="KW-1015">Disulfide bond</keyword>
<dbReference type="GO" id="GO:0007166">
    <property type="term" value="P:cell surface receptor signaling pathway"/>
    <property type="evidence" value="ECO:0007669"/>
    <property type="project" value="InterPro"/>
</dbReference>
<evidence type="ECO:0000256" key="9">
    <source>
        <dbReference type="ARBA" id="ARBA00022989"/>
    </source>
</evidence>
<dbReference type="PROSITE" id="PS00010">
    <property type="entry name" value="ASX_HYDROXYL"/>
    <property type="match status" value="1"/>
</dbReference>
<dbReference type="Pfam" id="PF13947">
    <property type="entry name" value="GUB_WAK_bind"/>
    <property type="match status" value="1"/>
</dbReference>
<dbReference type="InterPro" id="IPR018097">
    <property type="entry name" value="EGF_Ca-bd_CS"/>
</dbReference>
<dbReference type="InterPro" id="IPR001881">
    <property type="entry name" value="EGF-like_Ca-bd_dom"/>
</dbReference>
<dbReference type="PROSITE" id="PS00108">
    <property type="entry name" value="PROTEIN_KINASE_ST"/>
    <property type="match status" value="1"/>
</dbReference>
<sequence length="735" mass="81167">MFLWLAFEMTGAVNRTETLPGCQPKCGNITVPYPFGIGATCSIAEWFNVKCNNTFNPPKAFIAGNLEVIQFLQSEVRIKNAVSSSCYNQSGTLVDFIRRWIDLTGSPYTFSSTKNKITALGCDTVMITRRADGNTSSGCTSRCHKRELVIDGSCSGIGCCQTSVSRGLNLFNPFLGTINNYIDVWSFDPCGATFLAEKDMYTFKVSDFLNVTSLVDVPMILNFAVRNQTCEAAKMNSTTFACKEKSNCYDSIDGTGYLCNCSDGYAGNPYLNEGCQDVDECENPDNNPCEGLCTNNQGSYSCSCPDDSYGDGKKDGTGCTKRSKTVPVLQLTLGLGFGLLFLLAGGSCLFLTIKKRQLMKRKEKYFRQNGGFLLKQRISSQEGGVDSTKIFTSEELKLATNNYDQHHILGQGGYGTVYKGVLTDLRVVAIKKSKLIDESQLGVFINEFVILTQIKHRNVVKLLGCCLETEVPLLVYEFVSNGTLSYHLHEIRDALMSSFSWEDRLRIAAETAGAVAYLHSAASTPIIHRDIKSANILLDQNNIAKVADFGASRLNPLDETQISTLVQGTMGYLDPEYFHSGLLTGKSDVYSFGVVLAELLTGRKPISFDGSEEQRNLATYFVVAMKENHLSEILEPGIIQEGRTEQVLAVAKLTKRCLKLKGEKRPPMKEVAAELERLRGFEKPSRMQQITEESSSIQYEHGELYPIPSSSYNTDGASGLYSMEQQMISSMNFPR</sequence>
<protein>
    <submittedName>
        <fullName evidence="16">Wall-associated receptor kinase</fullName>
    </submittedName>
</protein>
<dbReference type="Gene3D" id="2.90.20.10">
    <property type="entry name" value="Plasmodium vivax P25 domain"/>
    <property type="match status" value="1"/>
</dbReference>
<evidence type="ECO:0000256" key="3">
    <source>
        <dbReference type="ARBA" id="ARBA00022679"/>
    </source>
</evidence>
<dbReference type="GO" id="GO:0004674">
    <property type="term" value="F:protein serine/threonine kinase activity"/>
    <property type="evidence" value="ECO:0007669"/>
    <property type="project" value="UniProtKB-KW"/>
</dbReference>
<gene>
    <name evidence="16" type="ORF">FRX31_030680</name>
</gene>
<evidence type="ECO:0000256" key="1">
    <source>
        <dbReference type="ARBA" id="ARBA00004479"/>
    </source>
</evidence>
<comment type="subcellular location">
    <subcellularLocation>
        <location evidence="1">Membrane</location>
        <topology evidence="1">Single-pass type I membrane protein</topology>
    </subcellularLocation>
</comment>
<evidence type="ECO:0000256" key="10">
    <source>
        <dbReference type="ARBA" id="ARBA00023136"/>
    </source>
</evidence>
<dbReference type="PROSITE" id="PS00107">
    <property type="entry name" value="PROTEIN_KINASE_ATP"/>
    <property type="match status" value="1"/>
</dbReference>
<evidence type="ECO:0000256" key="12">
    <source>
        <dbReference type="ARBA" id="ARBA00023180"/>
    </source>
</evidence>
<keyword evidence="12" id="KW-0325">Glycoprotein</keyword>
<feature type="domain" description="Protein kinase" evidence="15">
    <location>
        <begin position="403"/>
        <end position="678"/>
    </location>
</feature>
<dbReference type="EMBL" id="JABWDY010038405">
    <property type="protein sequence ID" value="KAF5179742.1"/>
    <property type="molecule type" value="Genomic_DNA"/>
</dbReference>
<dbReference type="FunFam" id="2.10.25.10:FF:000628">
    <property type="entry name" value="Wall-associated receptor kinase 2"/>
    <property type="match status" value="1"/>
</dbReference>
<dbReference type="AlphaFoldDB" id="A0A7J6V5Q6"/>
<dbReference type="InterPro" id="IPR008271">
    <property type="entry name" value="Ser/Thr_kinase_AS"/>
</dbReference>
<dbReference type="Pfam" id="PF07714">
    <property type="entry name" value="PK_Tyr_Ser-Thr"/>
    <property type="match status" value="1"/>
</dbReference>
<keyword evidence="6 13" id="KW-0547">Nucleotide-binding</keyword>
<keyword evidence="2" id="KW-0723">Serine/threonine-protein kinase</keyword>
<dbReference type="PROSITE" id="PS01187">
    <property type="entry name" value="EGF_CA"/>
    <property type="match status" value="1"/>
</dbReference>
<keyword evidence="5" id="KW-0732">Signal</keyword>
<evidence type="ECO:0000256" key="6">
    <source>
        <dbReference type="ARBA" id="ARBA00022741"/>
    </source>
</evidence>
<dbReference type="InterPro" id="IPR000152">
    <property type="entry name" value="EGF-type_Asp/Asn_hydroxyl_site"/>
</dbReference>
<evidence type="ECO:0000256" key="13">
    <source>
        <dbReference type="PROSITE-ProRule" id="PRU10141"/>
    </source>
</evidence>
<dbReference type="SMART" id="SM00181">
    <property type="entry name" value="EGF"/>
    <property type="match status" value="2"/>
</dbReference>
<dbReference type="GO" id="GO:0030247">
    <property type="term" value="F:polysaccharide binding"/>
    <property type="evidence" value="ECO:0007669"/>
    <property type="project" value="InterPro"/>
</dbReference>
<dbReference type="OrthoDB" id="4062651at2759"/>
<dbReference type="GO" id="GO:0005886">
    <property type="term" value="C:plasma membrane"/>
    <property type="evidence" value="ECO:0007669"/>
    <property type="project" value="TreeGrafter"/>
</dbReference>
<dbReference type="SMART" id="SM00220">
    <property type="entry name" value="S_TKc"/>
    <property type="match status" value="1"/>
</dbReference>
<dbReference type="PANTHER" id="PTHR27005:SF283">
    <property type="entry name" value="OS02G0633066 PROTEIN"/>
    <property type="match status" value="1"/>
</dbReference>
<comment type="caution">
    <text evidence="16">The sequence shown here is derived from an EMBL/GenBank/DDBJ whole genome shotgun (WGS) entry which is preliminary data.</text>
</comment>
<dbReference type="FunFam" id="3.30.200.20:FF:000043">
    <property type="entry name" value="Wall-associated receptor kinase 2"/>
    <property type="match status" value="1"/>
</dbReference>
<dbReference type="SUPFAM" id="SSF57196">
    <property type="entry name" value="EGF/Laminin"/>
    <property type="match status" value="1"/>
</dbReference>
<keyword evidence="10 14" id="KW-0472">Membrane</keyword>
<dbReference type="SMART" id="SM00179">
    <property type="entry name" value="EGF_CA"/>
    <property type="match status" value="1"/>
</dbReference>
<dbReference type="InterPro" id="IPR000742">
    <property type="entry name" value="EGF"/>
</dbReference>
<keyword evidence="3" id="KW-0808">Transferase</keyword>
<keyword evidence="7 16" id="KW-0418">Kinase</keyword>
<dbReference type="PROSITE" id="PS50011">
    <property type="entry name" value="PROTEIN_KINASE_DOM"/>
    <property type="match status" value="1"/>
</dbReference>
<dbReference type="Gene3D" id="1.10.510.10">
    <property type="entry name" value="Transferase(Phosphotransferase) domain 1"/>
    <property type="match status" value="1"/>
</dbReference>
<dbReference type="FunFam" id="1.10.510.10:FF:000084">
    <property type="entry name" value="Wall-associated receptor kinase 2"/>
    <property type="match status" value="1"/>
</dbReference>
<feature type="transmembrane region" description="Helical" evidence="14">
    <location>
        <begin position="328"/>
        <end position="353"/>
    </location>
</feature>
<evidence type="ECO:0000256" key="5">
    <source>
        <dbReference type="ARBA" id="ARBA00022729"/>
    </source>
</evidence>
<dbReference type="SUPFAM" id="SSF56112">
    <property type="entry name" value="Protein kinase-like (PK-like)"/>
    <property type="match status" value="1"/>
</dbReference>
<evidence type="ECO:0000313" key="17">
    <source>
        <dbReference type="Proteomes" id="UP000554482"/>
    </source>
</evidence>
<dbReference type="Gene3D" id="3.30.200.20">
    <property type="entry name" value="Phosphorylase Kinase, domain 1"/>
    <property type="match status" value="1"/>
</dbReference>
<evidence type="ECO:0000259" key="15">
    <source>
        <dbReference type="PROSITE" id="PS50011"/>
    </source>
</evidence>